<dbReference type="InterPro" id="IPR007582">
    <property type="entry name" value="TFIID_NTD2"/>
</dbReference>
<evidence type="ECO:0000256" key="2">
    <source>
        <dbReference type="ARBA" id="ARBA00009435"/>
    </source>
</evidence>
<dbReference type="PROSITE" id="PS50896">
    <property type="entry name" value="LISH"/>
    <property type="match status" value="1"/>
</dbReference>
<evidence type="ECO:0000256" key="3">
    <source>
        <dbReference type="ARBA" id="ARBA00023242"/>
    </source>
</evidence>
<dbReference type="PROSITE" id="PS50082">
    <property type="entry name" value="WD_REPEATS_2"/>
    <property type="match status" value="1"/>
</dbReference>
<dbReference type="SUPFAM" id="SSF50978">
    <property type="entry name" value="WD40 repeat-like"/>
    <property type="match status" value="1"/>
</dbReference>
<accession>A0A914WRJ4</accession>
<dbReference type="Proteomes" id="UP000887566">
    <property type="component" value="Unplaced"/>
</dbReference>
<keyword evidence="7" id="KW-1185">Reference proteome</keyword>
<dbReference type="CDD" id="cd08044">
    <property type="entry name" value="TAF5_NTD2"/>
    <property type="match status" value="1"/>
</dbReference>
<dbReference type="WBParaSite" id="PSAMB.scaffold5007size12906.g25687.t1">
    <property type="protein sequence ID" value="PSAMB.scaffold5007size12906.g25687.t1"/>
    <property type="gene ID" value="PSAMB.scaffold5007size12906.g25687"/>
</dbReference>
<dbReference type="InterPro" id="IPR037264">
    <property type="entry name" value="TFIID_NTD2_sf"/>
</dbReference>
<organism evidence="7 8">
    <name type="scientific">Plectus sambesii</name>
    <dbReference type="NCBI Taxonomy" id="2011161"/>
    <lineage>
        <taxon>Eukaryota</taxon>
        <taxon>Metazoa</taxon>
        <taxon>Ecdysozoa</taxon>
        <taxon>Nematoda</taxon>
        <taxon>Chromadorea</taxon>
        <taxon>Plectida</taxon>
        <taxon>Plectina</taxon>
        <taxon>Plectoidea</taxon>
        <taxon>Plectidae</taxon>
        <taxon>Plectus</taxon>
    </lineage>
</organism>
<sequence>MADPDVDMNEDRDMNPEALQRIVQFLKRNGLKETEEALSREAGSVFGLSTLDAEPSSSLSTDNVTVNDANALSREYDDLIKYVDTSFDSYKPELAALMYPIFANGYLDLIISGQAEAARAFHQRFASVQPSWYSDDVHVLSRISTSSQAASNELVDNLRKHPFMLKMSKSCVKQLEPFLSGHAQIKDIIKEHLLIEAVDCGMRLKDTVEAMSGGVLGEASKQANKQKVYYGTIKEDFSSQLPSFIQEDSKKKRAKSKDAKEGKKKDPNAPAFDRIPLPDWSDSLKSDKRLAQKEMLKKVKISAENPPSVCFFSILNAHGGACCAEITEDTTMMAAGYGNSTVQVFSLNQETLKHIKPMEKLELLDQEAEDIYQQVLDETKGSPSITLKGHSGPVYGTSFSPDKRLLLSCGEDSTIRLWSTQLWSNVVVYRIGGYPIWDVKFSARGYYFATAGADRTAMLWSTDKMQPIRLFTDSFSDVNVNDFFERLDDISMVALVH</sequence>
<dbReference type="SMART" id="SM00320">
    <property type="entry name" value="WD40"/>
    <property type="match status" value="3"/>
</dbReference>
<dbReference type="Pfam" id="PF00400">
    <property type="entry name" value="WD40"/>
    <property type="match status" value="2"/>
</dbReference>
<comment type="subcellular location">
    <subcellularLocation>
        <location evidence="1">Nucleus</location>
    </subcellularLocation>
</comment>
<feature type="repeat" description="WD" evidence="4">
    <location>
        <begin position="387"/>
        <end position="419"/>
    </location>
</feature>
<evidence type="ECO:0000313" key="7">
    <source>
        <dbReference type="Proteomes" id="UP000887566"/>
    </source>
</evidence>
<dbReference type="InterPro" id="IPR015943">
    <property type="entry name" value="WD40/YVTN_repeat-like_dom_sf"/>
</dbReference>
<dbReference type="SUPFAM" id="SSF160897">
    <property type="entry name" value="Taf5 N-terminal domain-like"/>
    <property type="match status" value="1"/>
</dbReference>
<dbReference type="InterPro" id="IPR006594">
    <property type="entry name" value="LisH"/>
</dbReference>
<dbReference type="AlphaFoldDB" id="A0A914WRJ4"/>
<protein>
    <submittedName>
        <fullName evidence="8">LisH domain-containing protein</fullName>
    </submittedName>
</protein>
<dbReference type="GO" id="GO:0016251">
    <property type="term" value="F:RNA polymerase II general transcription initiation factor activity"/>
    <property type="evidence" value="ECO:0007669"/>
    <property type="project" value="TreeGrafter"/>
</dbReference>
<evidence type="ECO:0000256" key="1">
    <source>
        <dbReference type="ARBA" id="ARBA00004123"/>
    </source>
</evidence>
<proteinExistence type="inferred from homology"/>
<feature type="region of interest" description="Disordered" evidence="5">
    <location>
        <begin position="246"/>
        <end position="277"/>
    </location>
</feature>
<dbReference type="PANTHER" id="PTHR19879:SF1">
    <property type="entry name" value="CANNONBALL-RELATED"/>
    <property type="match status" value="1"/>
</dbReference>
<dbReference type="Gene3D" id="2.130.10.10">
    <property type="entry name" value="YVTN repeat-like/Quinoprotein amine dehydrogenase"/>
    <property type="match status" value="1"/>
</dbReference>
<feature type="compositionally biased region" description="Basic and acidic residues" evidence="5">
    <location>
        <begin position="256"/>
        <end position="267"/>
    </location>
</feature>
<reference evidence="8" key="1">
    <citation type="submission" date="2022-11" db="UniProtKB">
        <authorList>
            <consortium name="WormBaseParasite"/>
        </authorList>
    </citation>
    <scope>IDENTIFICATION</scope>
</reference>
<evidence type="ECO:0000259" key="6">
    <source>
        <dbReference type="Pfam" id="PF04494"/>
    </source>
</evidence>
<dbReference type="Pfam" id="PF04494">
    <property type="entry name" value="TFIID_NTD2"/>
    <property type="match status" value="1"/>
</dbReference>
<dbReference type="GO" id="GO:0005669">
    <property type="term" value="C:transcription factor TFIID complex"/>
    <property type="evidence" value="ECO:0007669"/>
    <property type="project" value="TreeGrafter"/>
</dbReference>
<evidence type="ECO:0000313" key="8">
    <source>
        <dbReference type="WBParaSite" id="PSAMB.scaffold5007size12906.g25687.t1"/>
    </source>
</evidence>
<comment type="similarity">
    <text evidence="2">Belongs to the WD repeat TAF5 family.</text>
</comment>
<dbReference type="InterPro" id="IPR001680">
    <property type="entry name" value="WD40_rpt"/>
</dbReference>
<name>A0A914WRJ4_9BILA</name>
<evidence type="ECO:0000256" key="5">
    <source>
        <dbReference type="SAM" id="MobiDB-lite"/>
    </source>
</evidence>
<keyword evidence="3" id="KW-0539">Nucleus</keyword>
<evidence type="ECO:0000256" key="4">
    <source>
        <dbReference type="PROSITE-ProRule" id="PRU00221"/>
    </source>
</evidence>
<dbReference type="PROSITE" id="PS50294">
    <property type="entry name" value="WD_REPEATS_REGION"/>
    <property type="match status" value="1"/>
</dbReference>
<feature type="domain" description="TFIID subunit TAF5 NTD2" evidence="6">
    <location>
        <begin position="68"/>
        <end position="190"/>
    </location>
</feature>
<dbReference type="GO" id="GO:0006367">
    <property type="term" value="P:transcription initiation at RNA polymerase II promoter"/>
    <property type="evidence" value="ECO:0007669"/>
    <property type="project" value="TreeGrafter"/>
</dbReference>
<dbReference type="InterPro" id="IPR036322">
    <property type="entry name" value="WD40_repeat_dom_sf"/>
</dbReference>
<keyword evidence="4" id="KW-0853">WD repeat</keyword>
<dbReference type="Gene3D" id="1.25.40.500">
    <property type="entry name" value="TFIID subunit TAF5, NTD2 domain"/>
    <property type="match status" value="1"/>
</dbReference>
<dbReference type="PANTHER" id="PTHR19879">
    <property type="entry name" value="TRANSCRIPTION INITIATION FACTOR TFIID"/>
    <property type="match status" value="1"/>
</dbReference>